<dbReference type="EMBL" id="CAJVPW010016095">
    <property type="protein sequence ID" value="CAG8667188.1"/>
    <property type="molecule type" value="Genomic_DNA"/>
</dbReference>
<proteinExistence type="predicted"/>
<dbReference type="Proteomes" id="UP000789366">
    <property type="component" value="Unassembled WGS sequence"/>
</dbReference>
<accession>A0ACA9NNY0</accession>
<organism evidence="1 2">
    <name type="scientific">Cetraspora pellucida</name>
    <dbReference type="NCBI Taxonomy" id="1433469"/>
    <lineage>
        <taxon>Eukaryota</taxon>
        <taxon>Fungi</taxon>
        <taxon>Fungi incertae sedis</taxon>
        <taxon>Mucoromycota</taxon>
        <taxon>Glomeromycotina</taxon>
        <taxon>Glomeromycetes</taxon>
        <taxon>Diversisporales</taxon>
        <taxon>Gigasporaceae</taxon>
        <taxon>Cetraspora</taxon>
    </lineage>
</organism>
<evidence type="ECO:0000313" key="1">
    <source>
        <dbReference type="EMBL" id="CAG8667188.1"/>
    </source>
</evidence>
<reference evidence="1" key="1">
    <citation type="submission" date="2021-06" db="EMBL/GenBank/DDBJ databases">
        <authorList>
            <person name="Kallberg Y."/>
            <person name="Tangrot J."/>
            <person name="Rosling A."/>
        </authorList>
    </citation>
    <scope>NUCLEOTIDE SEQUENCE</scope>
    <source>
        <strain evidence="1">28 12/20/2015</strain>
    </source>
</reference>
<feature type="non-terminal residue" evidence="1">
    <location>
        <position position="1"/>
    </location>
</feature>
<feature type="non-terminal residue" evidence="1">
    <location>
        <position position="551"/>
    </location>
</feature>
<comment type="caution">
    <text evidence="1">The sequence shown here is derived from an EMBL/GenBank/DDBJ whole genome shotgun (WGS) entry which is preliminary data.</text>
</comment>
<gene>
    <name evidence="1" type="ORF">SPELUC_LOCUS9501</name>
</gene>
<name>A0ACA9NNY0_9GLOM</name>
<keyword evidence="2" id="KW-1185">Reference proteome</keyword>
<evidence type="ECO:0000313" key="2">
    <source>
        <dbReference type="Proteomes" id="UP000789366"/>
    </source>
</evidence>
<protein>
    <submittedName>
        <fullName evidence="1">13334_t:CDS:1</fullName>
    </submittedName>
</protein>
<sequence length="551" mass="62867">HDTRLYKLIRDCMDPQSDYKTVRQSAKDVLKRIEQIAPPSLETFSILIRRISLTIINKDLIPFLVTKLKSTHSELQSENSIVAHELFKDISSRFPAILKPHIEQLIRALKEDEDSLIVDDSLEALSKLSIAFPDETPQDKESIQRLMDYALEGSCLQAKFATIVLSHARHKQQICGELLNKIVPKLSITSPNILAHLSVLSQCVLYSPKIYEEKSDVITNFVVKQLIMKSNYKAILESEVDWVDDDELDDECKTKVLGLKVLVNRLVAVSETEAAADVAKPVFKLLWTLIRGGGEILPDKSTSRLRLAAARSILKLVQKKIYDGMITVEQFQELALMIQDPCHQVRLAFASRLVKYCGGYQLHARFLSIFFLIAHDPMKEIKDMVKVFLSRYSQTARTIRSDNSMLIDMTLARLIHLLSHHPDFSCELAGLREFTIYIDFFLDTIANRENIQFLFHIATRLKQVRDSQSLDQCENIYTLSDLAQYLIQAKCKAHSWPLAPFLGQSTLPPELFKNIPNAEVASEIMKKNYIPNEFLRELEKTHGSSQIKGEK</sequence>